<dbReference type="AlphaFoldDB" id="A0A0D2VQ94"/>
<name>A0A0D2VQ94_CAPO3</name>
<dbReference type="InterPro" id="IPR000626">
    <property type="entry name" value="Ubiquitin-like_dom"/>
</dbReference>
<evidence type="ECO:0000313" key="2">
    <source>
        <dbReference type="EMBL" id="KJE92782.1"/>
    </source>
</evidence>
<feature type="domain" description="Ubiquitin-like" evidence="1">
    <location>
        <begin position="1"/>
        <end position="89"/>
    </location>
</feature>
<dbReference type="InterPro" id="IPR036533">
    <property type="entry name" value="BAG_dom_sf"/>
</dbReference>
<dbReference type="STRING" id="595528.A0A0D2VQ94"/>
<dbReference type="GO" id="GO:0051087">
    <property type="term" value="F:protein-folding chaperone binding"/>
    <property type="evidence" value="ECO:0007669"/>
    <property type="project" value="InterPro"/>
</dbReference>
<evidence type="ECO:0000259" key="1">
    <source>
        <dbReference type="PROSITE" id="PS50053"/>
    </source>
</evidence>
<dbReference type="Proteomes" id="UP000008743">
    <property type="component" value="Unassembled WGS sequence"/>
</dbReference>
<dbReference type="PhylomeDB" id="A0A0D2VQ94"/>
<reference evidence="3" key="1">
    <citation type="submission" date="2011-02" db="EMBL/GenBank/DDBJ databases">
        <title>The Genome Sequence of Capsaspora owczarzaki ATCC 30864.</title>
        <authorList>
            <person name="Russ C."/>
            <person name="Cuomo C."/>
            <person name="Burger G."/>
            <person name="Gray M.W."/>
            <person name="Holland P.W.H."/>
            <person name="King N."/>
            <person name="Lang F.B.F."/>
            <person name="Roger A.J."/>
            <person name="Ruiz-Trillo I."/>
            <person name="Young S.K."/>
            <person name="Zeng Q."/>
            <person name="Gargeya S."/>
            <person name="Alvarado L."/>
            <person name="Berlin A."/>
            <person name="Chapman S.B."/>
            <person name="Chen Z."/>
            <person name="Freedman E."/>
            <person name="Gellesch M."/>
            <person name="Goldberg J."/>
            <person name="Griggs A."/>
            <person name="Gujja S."/>
            <person name="Heilman E."/>
            <person name="Heiman D."/>
            <person name="Howarth C."/>
            <person name="Mehta T."/>
            <person name="Neiman D."/>
            <person name="Pearson M."/>
            <person name="Roberts A."/>
            <person name="Saif S."/>
            <person name="Shea T."/>
            <person name="Shenoy N."/>
            <person name="Sisk P."/>
            <person name="Stolte C."/>
            <person name="Sykes S."/>
            <person name="White J."/>
            <person name="Yandava C."/>
            <person name="Haas B."/>
            <person name="Nusbaum C."/>
            <person name="Birren B."/>
        </authorList>
    </citation>
    <scope>NUCLEOTIDE SEQUENCE</scope>
    <source>
        <strain evidence="3">ATCC 30864</strain>
    </source>
</reference>
<dbReference type="OMA" id="CNSHISK"/>
<dbReference type="SUPFAM" id="SSF63491">
    <property type="entry name" value="BAG domain"/>
    <property type="match status" value="1"/>
</dbReference>
<dbReference type="OrthoDB" id="417450at2759"/>
<dbReference type="InParanoid" id="A0A0D2VQ94"/>
<proteinExistence type="predicted"/>
<dbReference type="Gene3D" id="3.10.20.90">
    <property type="entry name" value="Phosphatidylinositol 3-kinase Catalytic Subunit, Chain A, domain 1"/>
    <property type="match status" value="1"/>
</dbReference>
<dbReference type="SUPFAM" id="SSF54236">
    <property type="entry name" value="Ubiquitin-like"/>
    <property type="match status" value="1"/>
</dbReference>
<keyword evidence="3" id="KW-1185">Reference proteome</keyword>
<accession>A0A0D2VQ94</accession>
<evidence type="ECO:0000313" key="3">
    <source>
        <dbReference type="Proteomes" id="UP000008743"/>
    </source>
</evidence>
<sequence>MITITALHDKHQVPISIDGAATLADLQRAAEVAVQVPVHAQRWMFKATKNASGFFNDAGRTLKDPSETLEACGIVDGVRIMLIGRKATEEEAALSAQVTAVTATIQKSAAVVRELDLSLRQLKQGFLDAAKVAEDRERIQKAASKHAEEITQALIKLDAMSFNGLTERQEDQLRLQRKQAISLAHQTGDQADSILKELKQLAH</sequence>
<gene>
    <name evidence="2" type="ORF">CAOG_003682</name>
</gene>
<protein>
    <recommendedName>
        <fullName evidence="1">Ubiquitin-like domain-containing protein</fullName>
    </recommendedName>
</protein>
<dbReference type="Gene3D" id="1.20.58.120">
    <property type="entry name" value="BAG domain"/>
    <property type="match status" value="1"/>
</dbReference>
<organism evidence="2 3">
    <name type="scientific">Capsaspora owczarzaki (strain ATCC 30864)</name>
    <dbReference type="NCBI Taxonomy" id="595528"/>
    <lineage>
        <taxon>Eukaryota</taxon>
        <taxon>Filasterea</taxon>
        <taxon>Capsaspora</taxon>
    </lineage>
</organism>
<dbReference type="PROSITE" id="PS50053">
    <property type="entry name" value="UBIQUITIN_2"/>
    <property type="match status" value="1"/>
</dbReference>
<dbReference type="EMBL" id="KE346364">
    <property type="protein sequence ID" value="KJE92782.1"/>
    <property type="molecule type" value="Genomic_DNA"/>
</dbReference>
<dbReference type="InterPro" id="IPR029071">
    <property type="entry name" value="Ubiquitin-like_domsf"/>
</dbReference>